<dbReference type="Pfam" id="PF13532">
    <property type="entry name" value="2OG-FeII_Oxy_2"/>
    <property type="match status" value="1"/>
</dbReference>
<evidence type="ECO:0000313" key="3">
    <source>
        <dbReference type="EMBL" id="AGO84995.1"/>
    </source>
</evidence>
<protein>
    <submittedName>
        <fullName evidence="3">Dioxygenase</fullName>
    </submittedName>
</protein>
<dbReference type="Proteomes" id="UP000204584">
    <property type="component" value="Segment"/>
</dbReference>
<dbReference type="InterPro" id="IPR005123">
    <property type="entry name" value="Oxoglu/Fe-dep_dioxygenase_dom"/>
</dbReference>
<reference evidence="3 4" key="1">
    <citation type="journal article" date="2013" name="Science">
        <title>Pandoraviruses: amoeba viruses with genomes up to 2.5 Mb reaching that of parasitic eukaryotes.</title>
        <authorList>
            <person name="Philippe N."/>
            <person name="Legendre M."/>
            <person name="Doutre G."/>
            <person name="Coute Y."/>
            <person name="Poirot O."/>
            <person name="Lescot M."/>
            <person name="Arslan D."/>
            <person name="Seltzer V."/>
            <person name="Bertaux L."/>
            <person name="Bruley C."/>
            <person name="Garin J."/>
            <person name="Claverie J.M."/>
            <person name="Abergel C."/>
        </authorList>
    </citation>
    <scope>NUCLEOTIDE SEQUENCE [LARGE SCALE GENOMIC DNA]</scope>
</reference>
<feature type="region of interest" description="Disordered" evidence="1">
    <location>
        <begin position="1"/>
        <end position="20"/>
    </location>
</feature>
<name>S4W3Y0_9VIRU</name>
<dbReference type="GO" id="GO:0008198">
    <property type="term" value="F:ferrous iron binding"/>
    <property type="evidence" value="ECO:0007669"/>
    <property type="project" value="TreeGrafter"/>
</dbReference>
<sequence length="271" mass="30119">MDSAAGEVPAHRVADPVGPARPARTIQTLLGVKRARDAPLPTIETAKASKKASASTRTLTKRARPNLDPSACVTHARAVFTPAEAREAMDDLRREVVTTQGQVRVYGKILDEARLTAYHVRRQWADPRLADRPYVYSGKAMAGAPDFTPVLERLCCRVEDALGKPRGTYTAVLINEYRDGDDHISWHSDDEHSINRSDIASLSLGATRDFKMRDKTDHALQVTFSLGSGDVVHMHGACQDLYQHQVPKRARVHDVRFNLTFRRLADHSPPK</sequence>
<dbReference type="KEGG" id="vg:16606782"/>
<gene>
    <name evidence="3" type="ORF">psal_cds_898</name>
</gene>
<keyword evidence="4" id="KW-1185">Reference proteome</keyword>
<dbReference type="GO" id="GO:0051747">
    <property type="term" value="F:cytosine C-5 DNA demethylase activity"/>
    <property type="evidence" value="ECO:0007669"/>
    <property type="project" value="TreeGrafter"/>
</dbReference>
<feature type="domain" description="Fe2OG dioxygenase" evidence="2">
    <location>
        <begin position="168"/>
        <end position="265"/>
    </location>
</feature>
<proteinExistence type="predicted"/>
<keyword evidence="3" id="KW-0223">Dioxygenase</keyword>
<dbReference type="PROSITE" id="PS51471">
    <property type="entry name" value="FE2OG_OXY"/>
    <property type="match status" value="1"/>
</dbReference>
<dbReference type="GO" id="GO:0035516">
    <property type="term" value="F:broad specificity oxidative DNA demethylase activity"/>
    <property type="evidence" value="ECO:0007669"/>
    <property type="project" value="TreeGrafter"/>
</dbReference>
<keyword evidence="3" id="KW-0560">Oxidoreductase</keyword>
<evidence type="ECO:0000313" key="4">
    <source>
        <dbReference type="Proteomes" id="UP000204584"/>
    </source>
</evidence>
<dbReference type="SUPFAM" id="SSF51197">
    <property type="entry name" value="Clavaminate synthase-like"/>
    <property type="match status" value="1"/>
</dbReference>
<dbReference type="RefSeq" id="YP_008438069.1">
    <property type="nucleotide sequence ID" value="NC_022098.1"/>
</dbReference>
<organism evidence="3 4">
    <name type="scientific">Pandoravirus salinus</name>
    <dbReference type="NCBI Taxonomy" id="1349410"/>
    <lineage>
        <taxon>Viruses</taxon>
        <taxon>Pandoravirus</taxon>
    </lineage>
</organism>
<dbReference type="InterPro" id="IPR027450">
    <property type="entry name" value="AlkB-like"/>
</dbReference>
<dbReference type="PANTHER" id="PTHR31573">
    <property type="entry name" value="ALPHA-KETOGLUTARATE-DEPENDENT DIOXYGENASE ALKB HOMOLOG 2"/>
    <property type="match status" value="1"/>
</dbReference>
<dbReference type="InterPro" id="IPR032852">
    <property type="entry name" value="ALKBH2"/>
</dbReference>
<dbReference type="GO" id="GO:0006307">
    <property type="term" value="P:DNA alkylation repair"/>
    <property type="evidence" value="ECO:0007669"/>
    <property type="project" value="TreeGrafter"/>
</dbReference>
<dbReference type="GeneID" id="16606782"/>
<dbReference type="PANTHER" id="PTHR31573:SF1">
    <property type="entry name" value="DNA OXIDATIVE DEMETHYLASE ALKBH2"/>
    <property type="match status" value="1"/>
</dbReference>
<evidence type="ECO:0000256" key="1">
    <source>
        <dbReference type="SAM" id="MobiDB-lite"/>
    </source>
</evidence>
<accession>S4W3Y0</accession>
<dbReference type="Gene3D" id="2.60.120.590">
    <property type="entry name" value="Alpha-ketoglutarate-dependent dioxygenase AlkB-like"/>
    <property type="match status" value="1"/>
</dbReference>
<dbReference type="InterPro" id="IPR037151">
    <property type="entry name" value="AlkB-like_sf"/>
</dbReference>
<evidence type="ECO:0000259" key="2">
    <source>
        <dbReference type="PROSITE" id="PS51471"/>
    </source>
</evidence>
<dbReference type="EMBL" id="KC977571">
    <property type="protein sequence ID" value="AGO84995.1"/>
    <property type="molecule type" value="Genomic_DNA"/>
</dbReference>